<evidence type="ECO:0000313" key="7">
    <source>
        <dbReference type="Proteomes" id="UP000241769"/>
    </source>
</evidence>
<dbReference type="EMBL" id="MDYQ01000497">
    <property type="protein sequence ID" value="PRP74114.1"/>
    <property type="molecule type" value="Genomic_DNA"/>
</dbReference>
<dbReference type="InterPro" id="IPR000577">
    <property type="entry name" value="Carb_kinase_FGGY"/>
</dbReference>
<dbReference type="InParanoid" id="A0A2P6MQY9"/>
<evidence type="ECO:0000259" key="5">
    <source>
        <dbReference type="Pfam" id="PF02782"/>
    </source>
</evidence>
<dbReference type="PIRSF" id="PIRSF000538">
    <property type="entry name" value="GlpK"/>
    <property type="match status" value="1"/>
</dbReference>
<dbReference type="InterPro" id="IPR006003">
    <property type="entry name" value="FGGY_RbtK-like"/>
</dbReference>
<dbReference type="GO" id="GO:0005737">
    <property type="term" value="C:cytoplasm"/>
    <property type="evidence" value="ECO:0007669"/>
    <property type="project" value="TreeGrafter"/>
</dbReference>
<feature type="domain" description="Carbohydrate kinase FGGY C-terminal" evidence="5">
    <location>
        <begin position="327"/>
        <end position="535"/>
    </location>
</feature>
<keyword evidence="7" id="KW-1185">Reference proteome</keyword>
<dbReference type="NCBIfam" id="TIGR01315">
    <property type="entry name" value="5C_CHO_kinase"/>
    <property type="match status" value="1"/>
</dbReference>
<dbReference type="Pfam" id="PF02782">
    <property type="entry name" value="FGGY_C"/>
    <property type="match status" value="1"/>
</dbReference>
<dbReference type="AlphaFoldDB" id="A0A2P6MQY9"/>
<dbReference type="CDD" id="cd07782">
    <property type="entry name" value="ASKHA_NBD_FGGY_D-RBK"/>
    <property type="match status" value="1"/>
</dbReference>
<comment type="caution">
    <text evidence="6">The sequence shown here is derived from an EMBL/GenBank/DDBJ whole genome shotgun (WGS) entry which is preliminary data.</text>
</comment>
<dbReference type="Gene3D" id="1.20.58.2240">
    <property type="match status" value="1"/>
</dbReference>
<dbReference type="OrthoDB" id="203824at2759"/>
<comment type="similarity">
    <text evidence="1">Belongs to the FGGY kinase family.</text>
</comment>
<dbReference type="InterPro" id="IPR043129">
    <property type="entry name" value="ATPase_NBD"/>
</dbReference>
<dbReference type="STRING" id="1890364.A0A2P6MQY9"/>
<dbReference type="GO" id="GO:0019150">
    <property type="term" value="F:D-ribulokinase activity"/>
    <property type="evidence" value="ECO:0007669"/>
    <property type="project" value="TreeGrafter"/>
</dbReference>
<gene>
    <name evidence="6" type="ORF">PROFUN_06439</name>
</gene>
<organism evidence="6 7">
    <name type="scientific">Planoprotostelium fungivorum</name>
    <dbReference type="NCBI Taxonomy" id="1890364"/>
    <lineage>
        <taxon>Eukaryota</taxon>
        <taxon>Amoebozoa</taxon>
        <taxon>Evosea</taxon>
        <taxon>Variosea</taxon>
        <taxon>Cavosteliida</taxon>
        <taxon>Cavosteliaceae</taxon>
        <taxon>Planoprotostelium</taxon>
    </lineage>
</organism>
<dbReference type="GO" id="GO:0019321">
    <property type="term" value="P:pentose metabolic process"/>
    <property type="evidence" value="ECO:0007669"/>
    <property type="project" value="TreeGrafter"/>
</dbReference>
<keyword evidence="2" id="KW-0808">Transferase</keyword>
<evidence type="ECO:0000256" key="3">
    <source>
        <dbReference type="ARBA" id="ARBA00022777"/>
    </source>
</evidence>
<evidence type="ECO:0000256" key="2">
    <source>
        <dbReference type="ARBA" id="ARBA00022679"/>
    </source>
</evidence>
<proteinExistence type="inferred from homology"/>
<name>A0A2P6MQY9_9EUKA</name>
<feature type="domain" description="Carbohydrate kinase FGGY N-terminal" evidence="4">
    <location>
        <begin position="42"/>
        <end position="304"/>
    </location>
</feature>
<dbReference type="InterPro" id="IPR018485">
    <property type="entry name" value="FGGY_C"/>
</dbReference>
<dbReference type="Gene3D" id="3.30.420.40">
    <property type="match status" value="1"/>
</dbReference>
<evidence type="ECO:0000256" key="1">
    <source>
        <dbReference type="ARBA" id="ARBA00009156"/>
    </source>
</evidence>
<sequence>MSPTRFHCATSLLFWDVPSNATDSCDENGNFVVEGQLLMSRSARVALIDDEGNVVNSQSEDITTYHPIADHYEQSSEQIWGKVCKLIKKVTRKSPIDGEAATEFQRRIKGIGFAATCSLVALDENDKPVSLSVTGEDSQNIIMWMDHRAREEADSINATGHELLKYVGGKVSLEHQIPKLLWIKKNMPEAWSRTKKFFDLADYLTYKASHDDTRSICTLVCKWNFAGHQFTKEGGRGWDDSYFQQIGLNDFVDEHYVRIGGSKIRNVGDRLGRGLCKEASERMSIPTGIPISTGVIDAHAGGIGLLGTIIEGDAPSAQASSRVRGRMAVISGTSTCHMIVTDQAKFVPGVWGPYFSAMIPDMWLLEGGQSATGGLIDFIVKNHSAYNQLDEISKKSQYSPLEVLTHRLHRMAVTQKIELDRLTSDLHVLPYFHGNRSPRADPTLTGAICGLKMRGSVDDLAVLYLAVLQSIAYGTRHIIEEMSSKDVHIDTLLMTGGATKSELVIGQHANVTGVRIVTCRGDAVLGGAAILAASASKLFDNLPQCMQKLNRFHRLVKPDESVRGYHEAKYRVFLKMYEDQMSYRTIMSQN</sequence>
<reference evidence="6 7" key="1">
    <citation type="journal article" date="2018" name="Genome Biol. Evol.">
        <title>Multiple Roots of Fruiting Body Formation in Amoebozoa.</title>
        <authorList>
            <person name="Hillmann F."/>
            <person name="Forbes G."/>
            <person name="Novohradska S."/>
            <person name="Ferling I."/>
            <person name="Riege K."/>
            <person name="Groth M."/>
            <person name="Westermann M."/>
            <person name="Marz M."/>
            <person name="Spaller T."/>
            <person name="Winckler T."/>
            <person name="Schaap P."/>
            <person name="Glockner G."/>
        </authorList>
    </citation>
    <scope>NUCLEOTIDE SEQUENCE [LARGE SCALE GENOMIC DNA]</scope>
    <source>
        <strain evidence="6 7">Jena</strain>
    </source>
</reference>
<dbReference type="PANTHER" id="PTHR43435">
    <property type="entry name" value="RIBULOKINASE"/>
    <property type="match status" value="1"/>
</dbReference>
<dbReference type="InterPro" id="IPR018484">
    <property type="entry name" value="FGGY_N"/>
</dbReference>
<evidence type="ECO:0000313" key="6">
    <source>
        <dbReference type="EMBL" id="PRP74114.1"/>
    </source>
</evidence>
<dbReference type="PANTHER" id="PTHR43435:SF4">
    <property type="entry name" value="FGGY CARBOHYDRATE KINASE DOMAIN-CONTAINING PROTEIN"/>
    <property type="match status" value="1"/>
</dbReference>
<protein>
    <submittedName>
        <fullName evidence="6">Putative carbohydrate kinase</fullName>
    </submittedName>
</protein>
<keyword evidence="3 6" id="KW-0418">Kinase</keyword>
<dbReference type="Proteomes" id="UP000241769">
    <property type="component" value="Unassembled WGS sequence"/>
</dbReference>
<accession>A0A2P6MQY9</accession>
<dbReference type="SUPFAM" id="SSF53067">
    <property type="entry name" value="Actin-like ATPase domain"/>
    <property type="match status" value="2"/>
</dbReference>
<evidence type="ECO:0000259" key="4">
    <source>
        <dbReference type="Pfam" id="PF00370"/>
    </source>
</evidence>
<dbReference type="Pfam" id="PF00370">
    <property type="entry name" value="FGGY_N"/>
    <property type="match status" value="1"/>
</dbReference>